<feature type="transmembrane region" description="Helical" evidence="1">
    <location>
        <begin position="14"/>
        <end position="35"/>
    </location>
</feature>
<name>A0A2M8MAZ1_PREIN</name>
<reference evidence="2 3" key="1">
    <citation type="submission" date="2017-11" db="EMBL/GenBank/DDBJ databases">
        <title>Genome sequencing of Prevotella intermedia KCOM 1779.</title>
        <authorList>
            <person name="Kook J.-K."/>
            <person name="Park S.-N."/>
            <person name="Lim Y.K."/>
        </authorList>
    </citation>
    <scope>NUCLEOTIDE SEQUENCE [LARGE SCALE GENOMIC DNA]</scope>
    <source>
        <strain evidence="2 3">KCOM 1779</strain>
    </source>
</reference>
<evidence type="ECO:0000313" key="3">
    <source>
        <dbReference type="Proteomes" id="UP000228641"/>
    </source>
</evidence>
<organism evidence="2 3">
    <name type="scientific">Prevotella intermedia</name>
    <dbReference type="NCBI Taxonomy" id="28131"/>
    <lineage>
        <taxon>Bacteria</taxon>
        <taxon>Pseudomonadati</taxon>
        <taxon>Bacteroidota</taxon>
        <taxon>Bacteroidia</taxon>
        <taxon>Bacteroidales</taxon>
        <taxon>Prevotellaceae</taxon>
        <taxon>Prevotella</taxon>
    </lineage>
</organism>
<comment type="caution">
    <text evidence="2">The sequence shown here is derived from an EMBL/GenBank/DDBJ whole genome shotgun (WGS) entry which is preliminary data.</text>
</comment>
<proteinExistence type="predicted"/>
<sequence>MDSMEPLNMRRKRWNLLGFVASVIITFGMMGLIIYGQEHKGQLEDVLSILVVILVVALFAIISYNVKRIIKNKLNNRAK</sequence>
<gene>
    <name evidence="2" type="ORF">CUB97_09215</name>
</gene>
<protein>
    <submittedName>
        <fullName evidence="2">Uncharacterized protein</fullName>
    </submittedName>
</protein>
<evidence type="ECO:0000313" key="2">
    <source>
        <dbReference type="EMBL" id="PJF01384.1"/>
    </source>
</evidence>
<keyword evidence="1" id="KW-1133">Transmembrane helix</keyword>
<dbReference type="Proteomes" id="UP000228641">
    <property type="component" value="Unassembled WGS sequence"/>
</dbReference>
<keyword evidence="1" id="KW-0812">Transmembrane</keyword>
<keyword evidence="1" id="KW-0472">Membrane</keyword>
<accession>A0A2M8MAZ1</accession>
<dbReference type="EMBL" id="PGGD01000001">
    <property type="protein sequence ID" value="PJF01384.1"/>
    <property type="molecule type" value="Genomic_DNA"/>
</dbReference>
<dbReference type="AlphaFoldDB" id="A0A2M8MAZ1"/>
<feature type="transmembrane region" description="Helical" evidence="1">
    <location>
        <begin position="47"/>
        <end position="66"/>
    </location>
</feature>
<evidence type="ECO:0000256" key="1">
    <source>
        <dbReference type="SAM" id="Phobius"/>
    </source>
</evidence>